<dbReference type="PANTHER" id="PTHR46796">
    <property type="entry name" value="HTH-TYPE TRANSCRIPTIONAL ACTIVATOR RHAS-RELATED"/>
    <property type="match status" value="1"/>
</dbReference>
<dbReference type="SUPFAM" id="SSF51215">
    <property type="entry name" value="Regulatory protein AraC"/>
    <property type="match status" value="1"/>
</dbReference>
<dbReference type="PRINTS" id="PR00032">
    <property type="entry name" value="HTHARAC"/>
</dbReference>
<evidence type="ECO:0000256" key="3">
    <source>
        <dbReference type="ARBA" id="ARBA00023159"/>
    </source>
</evidence>
<keyword evidence="7" id="KW-1185">Reference proteome</keyword>
<dbReference type="Pfam" id="PF12833">
    <property type="entry name" value="HTH_18"/>
    <property type="match status" value="1"/>
</dbReference>
<dbReference type="PROSITE" id="PS00041">
    <property type="entry name" value="HTH_ARAC_FAMILY_1"/>
    <property type="match status" value="1"/>
</dbReference>
<proteinExistence type="predicted"/>
<evidence type="ECO:0000256" key="2">
    <source>
        <dbReference type="ARBA" id="ARBA00023125"/>
    </source>
</evidence>
<dbReference type="EMBL" id="JAVDXU010000001">
    <property type="protein sequence ID" value="MDR7268794.1"/>
    <property type="molecule type" value="Genomic_DNA"/>
</dbReference>
<dbReference type="InterPro" id="IPR009057">
    <property type="entry name" value="Homeodomain-like_sf"/>
</dbReference>
<dbReference type="SMART" id="SM00342">
    <property type="entry name" value="HTH_ARAC"/>
    <property type="match status" value="1"/>
</dbReference>
<keyword evidence="1" id="KW-0805">Transcription regulation</keyword>
<dbReference type="InterPro" id="IPR018062">
    <property type="entry name" value="HTH_AraC-typ_CS"/>
</dbReference>
<evidence type="ECO:0000313" key="7">
    <source>
        <dbReference type="Proteomes" id="UP001180453"/>
    </source>
</evidence>
<dbReference type="Gene3D" id="1.10.10.60">
    <property type="entry name" value="Homeodomain-like"/>
    <property type="match status" value="1"/>
</dbReference>
<dbReference type="InterPro" id="IPR020449">
    <property type="entry name" value="Tscrpt_reg_AraC-type_HTH"/>
</dbReference>
<evidence type="ECO:0000313" key="6">
    <source>
        <dbReference type="EMBL" id="MDR7268794.1"/>
    </source>
</evidence>
<dbReference type="Pfam" id="PF02311">
    <property type="entry name" value="AraC_binding"/>
    <property type="match status" value="1"/>
</dbReference>
<evidence type="ECO:0000259" key="5">
    <source>
        <dbReference type="PROSITE" id="PS01124"/>
    </source>
</evidence>
<dbReference type="InterPro" id="IPR018060">
    <property type="entry name" value="HTH_AraC"/>
</dbReference>
<dbReference type="Proteomes" id="UP001180453">
    <property type="component" value="Unassembled WGS sequence"/>
</dbReference>
<gene>
    <name evidence="6" type="ORF">J2X20_001423</name>
</gene>
<accession>A0ABU1YIW7</accession>
<dbReference type="SUPFAM" id="SSF46689">
    <property type="entry name" value="Homeodomain-like"/>
    <property type="match status" value="1"/>
</dbReference>
<sequence length="264" mass="28014">MAEPSVCIRPQGSAPGVERFEAVLAGQGFAPHRHDCYAVGLTLSGVQRFRYRGATWNGLPGQVHVLHPDELHDGEPGTAAGFAYRMVYLDPALVGEALGGGALPFVATPLLDGADLSPWDFAAPLDALAAQDLVLALAGLLAAAAGRPGPGRRLEQAALARVRERLAAEPQRLPAMAELEACAGVDRWTLARQFRLAYGVSPSGYRVQRQVARAQALMRAGLALAAVAAEAGFADQSHFTRQFRRTVGLTPAQWRAALALPARR</sequence>
<dbReference type="PANTHER" id="PTHR46796:SF2">
    <property type="entry name" value="TRANSCRIPTIONAL REGULATORY PROTEIN"/>
    <property type="match status" value="1"/>
</dbReference>
<evidence type="ECO:0000256" key="4">
    <source>
        <dbReference type="ARBA" id="ARBA00023163"/>
    </source>
</evidence>
<feature type="domain" description="HTH araC/xylS-type" evidence="5">
    <location>
        <begin position="156"/>
        <end position="257"/>
    </location>
</feature>
<reference evidence="6 7" key="1">
    <citation type="submission" date="2023-07" db="EMBL/GenBank/DDBJ databases">
        <title>Sorghum-associated microbial communities from plants grown in Nebraska, USA.</title>
        <authorList>
            <person name="Schachtman D."/>
        </authorList>
    </citation>
    <scope>NUCLEOTIDE SEQUENCE [LARGE SCALE GENOMIC DNA]</scope>
    <source>
        <strain evidence="6 7">BE314</strain>
    </source>
</reference>
<keyword evidence="4" id="KW-0804">Transcription</keyword>
<organism evidence="6 7">
    <name type="scientific">Roseateles saccharophilus</name>
    <name type="common">Pseudomonas saccharophila</name>
    <dbReference type="NCBI Taxonomy" id="304"/>
    <lineage>
        <taxon>Bacteria</taxon>
        <taxon>Pseudomonadati</taxon>
        <taxon>Pseudomonadota</taxon>
        <taxon>Betaproteobacteria</taxon>
        <taxon>Burkholderiales</taxon>
        <taxon>Sphaerotilaceae</taxon>
        <taxon>Roseateles</taxon>
    </lineage>
</organism>
<dbReference type="InterPro" id="IPR003313">
    <property type="entry name" value="AraC-bd"/>
</dbReference>
<dbReference type="InterPro" id="IPR050204">
    <property type="entry name" value="AraC_XylS_family_regulators"/>
</dbReference>
<dbReference type="RefSeq" id="WP_310262883.1">
    <property type="nucleotide sequence ID" value="NZ_JAVDXU010000001.1"/>
</dbReference>
<dbReference type="InterPro" id="IPR037923">
    <property type="entry name" value="HTH-like"/>
</dbReference>
<name>A0ABU1YIW7_ROSSA</name>
<keyword evidence="3" id="KW-0010">Activator</keyword>
<protein>
    <submittedName>
        <fullName evidence="6">AraC-like DNA-binding protein</fullName>
    </submittedName>
</protein>
<dbReference type="PROSITE" id="PS01124">
    <property type="entry name" value="HTH_ARAC_FAMILY_2"/>
    <property type="match status" value="1"/>
</dbReference>
<evidence type="ECO:0000256" key="1">
    <source>
        <dbReference type="ARBA" id="ARBA00023015"/>
    </source>
</evidence>
<keyword evidence="2" id="KW-0238">DNA-binding</keyword>
<comment type="caution">
    <text evidence="6">The sequence shown here is derived from an EMBL/GenBank/DDBJ whole genome shotgun (WGS) entry which is preliminary data.</text>
</comment>